<protein>
    <submittedName>
        <fullName evidence="5">STE23 protein</fullName>
    </submittedName>
</protein>
<comment type="caution">
    <text evidence="5">The sequence shown here is derived from an EMBL/GenBank/DDBJ whole genome shotgun (WGS) entry which is preliminary data.</text>
</comment>
<dbReference type="Proteomes" id="UP000601435">
    <property type="component" value="Unassembled WGS sequence"/>
</dbReference>
<evidence type="ECO:0000256" key="3">
    <source>
        <dbReference type="SAM" id="Phobius"/>
    </source>
</evidence>
<feature type="region of interest" description="Disordered" evidence="2">
    <location>
        <begin position="772"/>
        <end position="800"/>
    </location>
</feature>
<dbReference type="OrthoDB" id="414075at2759"/>
<evidence type="ECO:0000256" key="2">
    <source>
        <dbReference type="SAM" id="MobiDB-lite"/>
    </source>
</evidence>
<keyword evidence="3" id="KW-1133">Transmembrane helix</keyword>
<dbReference type="GO" id="GO:0004222">
    <property type="term" value="F:metalloendopeptidase activity"/>
    <property type="evidence" value="ECO:0007669"/>
    <property type="project" value="InterPro"/>
</dbReference>
<dbReference type="Pfam" id="PF04857">
    <property type="entry name" value="CAF1"/>
    <property type="match status" value="2"/>
</dbReference>
<evidence type="ECO:0000256" key="1">
    <source>
        <dbReference type="ARBA" id="ARBA00008372"/>
    </source>
</evidence>
<dbReference type="InterPro" id="IPR051181">
    <property type="entry name" value="CAF1_poly(A)_ribonucleases"/>
</dbReference>
<dbReference type="InterPro" id="IPR001431">
    <property type="entry name" value="Pept_M16_Zn_BS"/>
</dbReference>
<evidence type="ECO:0000313" key="6">
    <source>
        <dbReference type="Proteomes" id="UP000601435"/>
    </source>
</evidence>
<proteinExistence type="inferred from homology"/>
<organism evidence="5 6">
    <name type="scientific">Symbiodinium necroappetens</name>
    <dbReference type="NCBI Taxonomy" id="1628268"/>
    <lineage>
        <taxon>Eukaryota</taxon>
        <taxon>Sar</taxon>
        <taxon>Alveolata</taxon>
        <taxon>Dinophyceae</taxon>
        <taxon>Suessiales</taxon>
        <taxon>Symbiodiniaceae</taxon>
        <taxon>Symbiodinium</taxon>
    </lineage>
</organism>
<dbReference type="PROSITE" id="PS00143">
    <property type="entry name" value="INSULINASE"/>
    <property type="match status" value="1"/>
</dbReference>
<feature type="transmembrane region" description="Helical" evidence="3">
    <location>
        <begin position="21"/>
        <end position="43"/>
    </location>
</feature>
<dbReference type="PANTHER" id="PTHR15092">
    <property type="entry name" value="POLY A -SPECIFIC RIBONUCLEASE/TARGET OF EGR1, MEMBER 1"/>
    <property type="match status" value="1"/>
</dbReference>
<dbReference type="Gene3D" id="3.30.830.10">
    <property type="entry name" value="Metalloenzyme, LuxS/M16 peptidase-like"/>
    <property type="match status" value="2"/>
</dbReference>
<dbReference type="InterPro" id="IPR011765">
    <property type="entry name" value="Pept_M16_N"/>
</dbReference>
<dbReference type="SUPFAM" id="SSF53098">
    <property type="entry name" value="Ribonuclease H-like"/>
    <property type="match status" value="1"/>
</dbReference>
<dbReference type="GO" id="GO:0000289">
    <property type="term" value="P:nuclear-transcribed mRNA poly(A) tail shortening"/>
    <property type="evidence" value="ECO:0007669"/>
    <property type="project" value="TreeGrafter"/>
</dbReference>
<evidence type="ECO:0000313" key="5">
    <source>
        <dbReference type="EMBL" id="CAE7561653.1"/>
    </source>
</evidence>
<dbReference type="GO" id="GO:0046872">
    <property type="term" value="F:metal ion binding"/>
    <property type="evidence" value="ECO:0007669"/>
    <property type="project" value="InterPro"/>
</dbReference>
<dbReference type="InterPro" id="IPR036397">
    <property type="entry name" value="RNaseH_sf"/>
</dbReference>
<feature type="non-terminal residue" evidence="5">
    <location>
        <position position="846"/>
    </location>
</feature>
<dbReference type="Gene3D" id="3.30.420.10">
    <property type="entry name" value="Ribonuclease H-like superfamily/Ribonuclease H"/>
    <property type="match status" value="1"/>
</dbReference>
<feature type="compositionally biased region" description="Basic and acidic residues" evidence="2">
    <location>
        <begin position="775"/>
        <end position="785"/>
    </location>
</feature>
<accession>A0A812UCT7</accession>
<dbReference type="GO" id="GO:1990431">
    <property type="term" value="P:priRNA 3'-end processing"/>
    <property type="evidence" value="ECO:0007669"/>
    <property type="project" value="TreeGrafter"/>
</dbReference>
<evidence type="ECO:0000259" key="4">
    <source>
        <dbReference type="Pfam" id="PF00675"/>
    </source>
</evidence>
<dbReference type="SUPFAM" id="SSF63411">
    <property type="entry name" value="LuxS/MPP-like metallohydrolase"/>
    <property type="match status" value="1"/>
</dbReference>
<reference evidence="5" key="1">
    <citation type="submission" date="2021-02" db="EMBL/GenBank/DDBJ databases">
        <authorList>
            <person name="Dougan E. K."/>
            <person name="Rhodes N."/>
            <person name="Thang M."/>
            <person name="Chan C."/>
        </authorList>
    </citation>
    <scope>NUCLEOTIDE SEQUENCE</scope>
</reference>
<sequence length="846" mass="92983">DDRSHLLDKDETSRHCWGRHRCTLIATAVILLVGAAGLAMHSVGSRAHRGKSLLLTNKPKSDQRQYQYTELSNGLHVVNIQDENSHQMAMAMAQSPENPHERANKKGSYDVVGQLQFADPPSVDELRKRAAAGVPGSRFQLLRGSSVLKEDETVSGGTVERPVLLTLVILPAAGADGGAEVRPLVLEDPISEQMDILVHDMRTGEDSLLPLRYFLAADGKAHLGVLASEAAQMVGADPLAFASLATVSAVFPGEEQTQAALHDSVELWEVIGGAARDGILVRTGWSLSSPELSERLGKGAIIQQKDIRGDRLLYAKVSGSGPREGWVSLRSRGRGLLAKRAARKEPHRAVVKLLHLHTALATASSDWKRRHPVVELIQEICSRLEYLALTALPTDPRAQEAFTEAVKAGSHDDPRQLPGLAHFCEHMLFLGTEKYPENSGFDQFLMKYGGSSNAFTASEVTVYFAAASSDAAREGLDRFADFFRAPLFKQDASGDGIPAPQTSNCLGAPALERQIFSTCLSDIEVADFVALDLEFSGLFVDHQRGPQVLEAYFARCVESVPKFLALQLGLCCVQFQKEKQVWELRTHEFDLWPQDRRLFTVDLQSLQFLRTHGFDFNAFLERAHPYSRLPPLGHKLAGNAHVKATPVLQALRDAKVPVVLHNGLLDMLHLYDKFLGDLPADPESFGKAWVEHFSLLFDTRVLAQDGRLDVLQHAGGLSLETLQKHLQSELHGLSIERCTTIAKAAHSAGYDATVTAEVFLMEMDRWIRHVNQKAMPEEDAKEQHPNGRKRKRSSEGVEGLSCPSLLESHEACRRFHNRVALVSTSPGSMDLVPKEAEPGDPETTAG</sequence>
<dbReference type="GO" id="GO:0006508">
    <property type="term" value="P:proteolysis"/>
    <property type="evidence" value="ECO:0007669"/>
    <property type="project" value="InterPro"/>
</dbReference>
<feature type="domain" description="Peptidase M16 N-terminal" evidence="4">
    <location>
        <begin position="405"/>
        <end position="491"/>
    </location>
</feature>
<dbReference type="AlphaFoldDB" id="A0A812UCT7"/>
<dbReference type="GO" id="GO:1990432">
    <property type="term" value="P:siRNA 3'-end processing"/>
    <property type="evidence" value="ECO:0007669"/>
    <property type="project" value="TreeGrafter"/>
</dbReference>
<comment type="similarity">
    <text evidence="1">Belongs to the CAF1 family.</text>
</comment>
<keyword evidence="3" id="KW-0472">Membrane</keyword>
<gene>
    <name evidence="5" type="primary">STE23</name>
    <name evidence="5" type="ORF">SNEC2469_LOCUS16232</name>
</gene>
<name>A0A812UCT7_9DINO</name>
<dbReference type="GO" id="GO:0005634">
    <property type="term" value="C:nucleus"/>
    <property type="evidence" value="ECO:0007669"/>
    <property type="project" value="TreeGrafter"/>
</dbReference>
<dbReference type="PANTHER" id="PTHR15092:SF22">
    <property type="entry name" value="POLY(A)-SPECIFIC RIBONUCLEASE PNLDC1"/>
    <property type="match status" value="1"/>
</dbReference>
<dbReference type="GO" id="GO:0003723">
    <property type="term" value="F:RNA binding"/>
    <property type="evidence" value="ECO:0007669"/>
    <property type="project" value="TreeGrafter"/>
</dbReference>
<dbReference type="InterPro" id="IPR011249">
    <property type="entry name" value="Metalloenz_LuxS/M16"/>
</dbReference>
<dbReference type="InterPro" id="IPR012337">
    <property type="entry name" value="RNaseH-like_sf"/>
</dbReference>
<dbReference type="Pfam" id="PF00675">
    <property type="entry name" value="Peptidase_M16"/>
    <property type="match status" value="1"/>
</dbReference>
<dbReference type="EMBL" id="CAJNJA010026563">
    <property type="protein sequence ID" value="CAE7561653.1"/>
    <property type="molecule type" value="Genomic_DNA"/>
</dbReference>
<dbReference type="GO" id="GO:0000175">
    <property type="term" value="F:3'-5'-RNA exonuclease activity"/>
    <property type="evidence" value="ECO:0007669"/>
    <property type="project" value="TreeGrafter"/>
</dbReference>
<dbReference type="InterPro" id="IPR006941">
    <property type="entry name" value="RNase_CAF1"/>
</dbReference>
<keyword evidence="3" id="KW-0812">Transmembrane</keyword>
<feature type="region of interest" description="Disordered" evidence="2">
    <location>
        <begin position="823"/>
        <end position="846"/>
    </location>
</feature>
<keyword evidence="6" id="KW-1185">Reference proteome</keyword>